<reference evidence="5 6" key="1">
    <citation type="submission" date="2018-05" db="EMBL/GenBank/DDBJ databases">
        <title>Genomic analysis of Gracilibacillus dipsosauri DD1 reveals novel features of a salt-tolerant amylase.</title>
        <authorList>
            <person name="Deutch C.E."/>
            <person name="Yang S."/>
        </authorList>
    </citation>
    <scope>NUCLEOTIDE SEQUENCE [LARGE SCALE GENOMIC DNA]</scope>
    <source>
        <strain evidence="5 6">DD1</strain>
    </source>
</reference>
<keyword evidence="2" id="KW-0238">DNA-binding</keyword>
<dbReference type="PROSITE" id="PS00041">
    <property type="entry name" value="HTH_ARAC_FAMILY_1"/>
    <property type="match status" value="1"/>
</dbReference>
<dbReference type="Gene3D" id="2.60.120.10">
    <property type="entry name" value="Jelly Rolls"/>
    <property type="match status" value="1"/>
</dbReference>
<dbReference type="Pfam" id="PF02311">
    <property type="entry name" value="AraC_binding"/>
    <property type="match status" value="1"/>
</dbReference>
<dbReference type="OrthoDB" id="345425at2"/>
<dbReference type="InterPro" id="IPR009057">
    <property type="entry name" value="Homeodomain-like_sf"/>
</dbReference>
<dbReference type="PANTHER" id="PTHR43280">
    <property type="entry name" value="ARAC-FAMILY TRANSCRIPTIONAL REGULATOR"/>
    <property type="match status" value="1"/>
</dbReference>
<dbReference type="EMBL" id="QGTD01000020">
    <property type="protein sequence ID" value="PWU66874.1"/>
    <property type="molecule type" value="Genomic_DNA"/>
</dbReference>
<dbReference type="InterPro" id="IPR003313">
    <property type="entry name" value="AraC-bd"/>
</dbReference>
<dbReference type="SUPFAM" id="SSF51215">
    <property type="entry name" value="Regulatory protein AraC"/>
    <property type="match status" value="1"/>
</dbReference>
<dbReference type="AlphaFoldDB" id="A0A317KUQ2"/>
<keyword evidence="3" id="KW-0804">Transcription</keyword>
<sequence length="316" mass="36870">MIVKGVGCELRIESSLYMEEEEFPFWIDHTVHTTRNTPPIHAHDFIELVYVTEGEAEHLFEGEHYPLSKGDVFIINPGEVHTYQVKPNSELGIVNCLFMPSLFNEAWLRGLGISESMDYFYVHPFLEKCERFHRCLKLRGQEAEDIRAKLEELADEFKSKRKGYSPLIRLQLVQLLIVLSRIYVRQNVITEPLNVKAHERKMFIQRICGYLERHYDQKITIASLSELFNISTRHLNRTFKAETGKTVIEFIHHIRITRAMKLLTETNEKVIWIAMDVGYDDPAFFTRLFTRKVGCSPGKYRDQSNVETLQSDLPGC</sequence>
<evidence type="ECO:0000256" key="3">
    <source>
        <dbReference type="ARBA" id="ARBA00023163"/>
    </source>
</evidence>
<keyword evidence="1" id="KW-0805">Transcription regulation</keyword>
<dbReference type="Proteomes" id="UP000245624">
    <property type="component" value="Unassembled WGS sequence"/>
</dbReference>
<keyword evidence="6" id="KW-1185">Reference proteome</keyword>
<dbReference type="InterPro" id="IPR014710">
    <property type="entry name" value="RmlC-like_jellyroll"/>
</dbReference>
<dbReference type="GO" id="GO:0003700">
    <property type="term" value="F:DNA-binding transcription factor activity"/>
    <property type="evidence" value="ECO:0007669"/>
    <property type="project" value="InterPro"/>
</dbReference>
<dbReference type="InterPro" id="IPR018062">
    <property type="entry name" value="HTH_AraC-typ_CS"/>
</dbReference>
<dbReference type="GO" id="GO:0043565">
    <property type="term" value="F:sequence-specific DNA binding"/>
    <property type="evidence" value="ECO:0007669"/>
    <property type="project" value="InterPro"/>
</dbReference>
<dbReference type="PROSITE" id="PS01124">
    <property type="entry name" value="HTH_ARAC_FAMILY_2"/>
    <property type="match status" value="1"/>
</dbReference>
<dbReference type="SUPFAM" id="SSF46689">
    <property type="entry name" value="Homeodomain-like"/>
    <property type="match status" value="2"/>
</dbReference>
<dbReference type="InterPro" id="IPR018060">
    <property type="entry name" value="HTH_AraC"/>
</dbReference>
<accession>A0A317KUQ2</accession>
<proteinExistence type="predicted"/>
<evidence type="ECO:0000256" key="1">
    <source>
        <dbReference type="ARBA" id="ARBA00023015"/>
    </source>
</evidence>
<organism evidence="5 6">
    <name type="scientific">Gracilibacillus dipsosauri</name>
    <dbReference type="NCBI Taxonomy" id="178340"/>
    <lineage>
        <taxon>Bacteria</taxon>
        <taxon>Bacillati</taxon>
        <taxon>Bacillota</taxon>
        <taxon>Bacilli</taxon>
        <taxon>Bacillales</taxon>
        <taxon>Bacillaceae</taxon>
        <taxon>Gracilibacillus</taxon>
    </lineage>
</organism>
<evidence type="ECO:0000313" key="5">
    <source>
        <dbReference type="EMBL" id="PWU66874.1"/>
    </source>
</evidence>
<evidence type="ECO:0000256" key="2">
    <source>
        <dbReference type="ARBA" id="ARBA00023125"/>
    </source>
</evidence>
<evidence type="ECO:0000313" key="6">
    <source>
        <dbReference type="Proteomes" id="UP000245624"/>
    </source>
</evidence>
<feature type="domain" description="HTH araC/xylS-type" evidence="4">
    <location>
        <begin position="205"/>
        <end position="303"/>
    </location>
</feature>
<gene>
    <name evidence="5" type="ORF">DLJ74_18605</name>
</gene>
<protein>
    <recommendedName>
        <fullName evidence="4">HTH araC/xylS-type domain-containing protein</fullName>
    </recommendedName>
</protein>
<evidence type="ECO:0000259" key="4">
    <source>
        <dbReference type="PROSITE" id="PS01124"/>
    </source>
</evidence>
<comment type="caution">
    <text evidence="5">The sequence shown here is derived from an EMBL/GenBank/DDBJ whole genome shotgun (WGS) entry which is preliminary data.</text>
</comment>
<dbReference type="SMART" id="SM00342">
    <property type="entry name" value="HTH_ARAC"/>
    <property type="match status" value="1"/>
</dbReference>
<name>A0A317KUQ2_9BACI</name>
<dbReference type="Gene3D" id="1.10.10.60">
    <property type="entry name" value="Homeodomain-like"/>
    <property type="match status" value="2"/>
</dbReference>
<dbReference type="Pfam" id="PF12833">
    <property type="entry name" value="HTH_18"/>
    <property type="match status" value="1"/>
</dbReference>
<dbReference type="InterPro" id="IPR037923">
    <property type="entry name" value="HTH-like"/>
</dbReference>
<dbReference type="PANTHER" id="PTHR43280:SF28">
    <property type="entry name" value="HTH-TYPE TRANSCRIPTIONAL ACTIVATOR RHAS"/>
    <property type="match status" value="1"/>
</dbReference>